<keyword evidence="4" id="KW-1185">Reference proteome</keyword>
<keyword evidence="2" id="KW-0067">ATP-binding</keyword>
<evidence type="ECO:0000256" key="1">
    <source>
        <dbReference type="ARBA" id="ARBA00022741"/>
    </source>
</evidence>
<keyword evidence="3" id="KW-0282">Flagellum</keyword>
<dbReference type="GO" id="GO:0051782">
    <property type="term" value="P:negative regulation of cell division"/>
    <property type="evidence" value="ECO:0007669"/>
    <property type="project" value="TreeGrafter"/>
</dbReference>
<reference evidence="3" key="1">
    <citation type="submission" date="2020-08" db="EMBL/GenBank/DDBJ databases">
        <title>Novel species isolated from subtropical streams in China.</title>
        <authorList>
            <person name="Lu H."/>
        </authorList>
    </citation>
    <scope>NUCLEOTIDE SEQUENCE</scope>
    <source>
        <strain evidence="3">KACC 12607</strain>
    </source>
</reference>
<dbReference type="SUPFAM" id="SSF52540">
    <property type="entry name" value="P-loop containing nucleoside triphosphate hydrolases"/>
    <property type="match status" value="1"/>
</dbReference>
<accession>A0A923KJI7</accession>
<dbReference type="Gene3D" id="3.40.50.300">
    <property type="entry name" value="P-loop containing nucleotide triphosphate hydrolases"/>
    <property type="match status" value="1"/>
</dbReference>
<dbReference type="AlphaFoldDB" id="A0A923KJI7"/>
<dbReference type="EMBL" id="JACOFV010000001">
    <property type="protein sequence ID" value="MBC3860670.1"/>
    <property type="molecule type" value="Genomic_DNA"/>
</dbReference>
<keyword evidence="3" id="KW-0969">Cilium</keyword>
<proteinExistence type="predicted"/>
<evidence type="ECO:0000256" key="2">
    <source>
        <dbReference type="ARBA" id="ARBA00022840"/>
    </source>
</evidence>
<dbReference type="PANTHER" id="PTHR43384">
    <property type="entry name" value="SEPTUM SITE-DETERMINING PROTEIN MIND HOMOLOG, CHLOROPLASTIC-RELATED"/>
    <property type="match status" value="1"/>
</dbReference>
<dbReference type="GO" id="GO:0005829">
    <property type="term" value="C:cytosol"/>
    <property type="evidence" value="ECO:0007669"/>
    <property type="project" value="TreeGrafter"/>
</dbReference>
<dbReference type="GO" id="GO:0005524">
    <property type="term" value="F:ATP binding"/>
    <property type="evidence" value="ECO:0007669"/>
    <property type="project" value="UniProtKB-KW"/>
</dbReference>
<dbReference type="InterPro" id="IPR027417">
    <property type="entry name" value="P-loop_NTPase"/>
</dbReference>
<protein>
    <submittedName>
        <fullName evidence="3">Antiactivator of flagellar biosynthesis FleN protein</fullName>
    </submittedName>
</protein>
<gene>
    <name evidence="3" type="ORF">H8K32_01060</name>
</gene>
<keyword evidence="1" id="KW-0547">Nucleotide-binding</keyword>
<sequence length="287" mass="31019">MLLRRCPLVNIDQAEGLRRMLAVPKPRVFTFLSALKEDDKSAMLVNLGVSLARQGQQIMMLDARSSGNSVGAWLNAQKSKTLLDVARQQRTMQDAIKIVASGLSVTMLSREAHMLSGLTPEISRQLARVFDIVTHRSDLVVVDSNIDADDAFPLAALDSSEVVIQVSSDPTAIKNAYGLIKRMSGRLGRRSFSILVSGVSEKEATLIYTNMAQAANRYLAVPLNYIGYVPEDDHVRKAASLGQSVIDAFPKARASVAFSRLAAQLVNSACSVMSFEGVPELGVGLGI</sequence>
<name>A0A923KJI7_9BURK</name>
<dbReference type="Proteomes" id="UP000634011">
    <property type="component" value="Unassembled WGS sequence"/>
</dbReference>
<dbReference type="GO" id="GO:0009898">
    <property type="term" value="C:cytoplasmic side of plasma membrane"/>
    <property type="evidence" value="ECO:0007669"/>
    <property type="project" value="TreeGrafter"/>
</dbReference>
<dbReference type="GO" id="GO:0016887">
    <property type="term" value="F:ATP hydrolysis activity"/>
    <property type="evidence" value="ECO:0007669"/>
    <property type="project" value="TreeGrafter"/>
</dbReference>
<dbReference type="InterPro" id="IPR050625">
    <property type="entry name" value="ParA/MinD_ATPase"/>
</dbReference>
<keyword evidence="3" id="KW-0966">Cell projection</keyword>
<organism evidence="3 4">
    <name type="scientific">Undibacterium jejuense</name>
    <dbReference type="NCBI Taxonomy" id="1344949"/>
    <lineage>
        <taxon>Bacteria</taxon>
        <taxon>Pseudomonadati</taxon>
        <taxon>Pseudomonadota</taxon>
        <taxon>Betaproteobacteria</taxon>
        <taxon>Burkholderiales</taxon>
        <taxon>Oxalobacteraceae</taxon>
        <taxon>Undibacterium</taxon>
    </lineage>
</organism>
<evidence type="ECO:0000313" key="4">
    <source>
        <dbReference type="Proteomes" id="UP000634011"/>
    </source>
</evidence>
<comment type="caution">
    <text evidence="3">The sequence shown here is derived from an EMBL/GenBank/DDBJ whole genome shotgun (WGS) entry which is preliminary data.</text>
</comment>
<dbReference type="PANTHER" id="PTHR43384:SF6">
    <property type="entry name" value="SEPTUM SITE-DETERMINING PROTEIN MIND HOMOLOG, CHLOROPLASTIC"/>
    <property type="match status" value="1"/>
</dbReference>
<evidence type="ECO:0000313" key="3">
    <source>
        <dbReference type="EMBL" id="MBC3860670.1"/>
    </source>
</evidence>